<dbReference type="GO" id="GO:1990904">
    <property type="term" value="C:ribonucleoprotein complex"/>
    <property type="evidence" value="ECO:0007669"/>
    <property type="project" value="UniProtKB-UniRule"/>
</dbReference>
<dbReference type="InterPro" id="IPR002344">
    <property type="entry name" value="Lupus_La"/>
</dbReference>
<evidence type="ECO:0000256" key="2">
    <source>
        <dbReference type="ARBA" id="ARBA00008680"/>
    </source>
</evidence>
<keyword evidence="11" id="KW-0539">Nucleus</keyword>
<feature type="region of interest" description="Disordered" evidence="14">
    <location>
        <begin position="1"/>
        <end position="28"/>
    </location>
</feature>
<name>A0A4W3HJI8_CALMI</name>
<dbReference type="GeneTree" id="ENSGT00940000154949"/>
<feature type="domain" description="HTH La-type RNA-binding" evidence="16">
    <location>
        <begin position="28"/>
        <end position="122"/>
    </location>
</feature>
<evidence type="ECO:0000259" key="16">
    <source>
        <dbReference type="PROSITE" id="PS50961"/>
    </source>
</evidence>
<dbReference type="GeneID" id="103180899"/>
<dbReference type="InterPro" id="IPR036388">
    <property type="entry name" value="WH-like_DNA-bd_sf"/>
</dbReference>
<dbReference type="GO" id="GO:0006397">
    <property type="term" value="P:mRNA processing"/>
    <property type="evidence" value="ECO:0007669"/>
    <property type="project" value="UniProtKB-KW"/>
</dbReference>
<dbReference type="InterPro" id="IPR012677">
    <property type="entry name" value="Nucleotide-bd_a/b_plait_sf"/>
</dbReference>
<proteinExistence type="inferred from homology"/>
<dbReference type="InterPro" id="IPR000504">
    <property type="entry name" value="RRM_dom"/>
</dbReference>
<dbReference type="InterPro" id="IPR006630">
    <property type="entry name" value="La_HTH"/>
</dbReference>
<evidence type="ECO:0000256" key="1">
    <source>
        <dbReference type="ARBA" id="ARBA00004642"/>
    </source>
</evidence>
<dbReference type="SUPFAM" id="SSF54928">
    <property type="entry name" value="RNA-binding domain, RBD"/>
    <property type="match status" value="2"/>
</dbReference>
<feature type="compositionally biased region" description="Basic residues" evidence="14">
    <location>
        <begin position="365"/>
        <end position="377"/>
    </location>
</feature>
<dbReference type="PRINTS" id="PR00302">
    <property type="entry name" value="LUPUSLA"/>
</dbReference>
<dbReference type="GO" id="GO:0003723">
    <property type="term" value="F:RNA binding"/>
    <property type="evidence" value="ECO:0007669"/>
    <property type="project" value="UniProtKB-UniRule"/>
</dbReference>
<keyword evidence="7 13" id="KW-0694">RNA-binding</keyword>
<evidence type="ECO:0000313" key="19">
    <source>
        <dbReference type="Proteomes" id="UP000314986"/>
    </source>
</evidence>
<feature type="compositionally biased region" description="Basic and acidic residues" evidence="14">
    <location>
        <begin position="245"/>
        <end position="264"/>
    </location>
</feature>
<evidence type="ECO:0000256" key="3">
    <source>
        <dbReference type="ARBA" id="ARBA00015867"/>
    </source>
</evidence>
<dbReference type="PROSITE" id="PS51939">
    <property type="entry name" value="XRRM"/>
    <property type="match status" value="1"/>
</dbReference>
<dbReference type="InterPro" id="IPR014886">
    <property type="entry name" value="La_xRRM"/>
</dbReference>
<dbReference type="InterPro" id="IPR034910">
    <property type="entry name" value="LARP7_RRM2"/>
</dbReference>
<feature type="domain" description="RRM" evidence="15">
    <location>
        <begin position="125"/>
        <end position="216"/>
    </location>
</feature>
<feature type="compositionally biased region" description="Basic and acidic residues" evidence="14">
    <location>
        <begin position="323"/>
        <end position="364"/>
    </location>
</feature>
<dbReference type="Pfam" id="PF05383">
    <property type="entry name" value="La"/>
    <property type="match status" value="1"/>
</dbReference>
<evidence type="ECO:0000256" key="5">
    <source>
        <dbReference type="ARBA" id="ARBA00022782"/>
    </source>
</evidence>
<evidence type="ECO:0000259" key="15">
    <source>
        <dbReference type="PROSITE" id="PS50102"/>
    </source>
</evidence>
<dbReference type="PANTHER" id="PTHR22792">
    <property type="entry name" value="LUPUS LA PROTEIN-RELATED"/>
    <property type="match status" value="1"/>
</dbReference>
<keyword evidence="10" id="KW-0508">mRNA splicing</keyword>
<dbReference type="CDD" id="cd12542">
    <property type="entry name" value="RRM2_LARP7"/>
    <property type="match status" value="1"/>
</dbReference>
<keyword evidence="19" id="KW-1185">Reference proteome</keyword>
<dbReference type="RefSeq" id="XP_007895201.2">
    <property type="nucleotide sequence ID" value="XM_007897010.2"/>
</dbReference>
<reference evidence="18" key="4">
    <citation type="submission" date="2025-08" db="UniProtKB">
        <authorList>
            <consortium name="Ensembl"/>
        </authorList>
    </citation>
    <scope>IDENTIFICATION</scope>
</reference>
<dbReference type="InterPro" id="IPR035979">
    <property type="entry name" value="RBD_domain_sf"/>
</dbReference>
<dbReference type="InterPro" id="IPR045180">
    <property type="entry name" value="La_dom_prot"/>
</dbReference>
<evidence type="ECO:0000256" key="4">
    <source>
        <dbReference type="ARBA" id="ARBA00022664"/>
    </source>
</evidence>
<feature type="compositionally biased region" description="Basic and acidic residues" evidence="14">
    <location>
        <begin position="275"/>
        <end position="294"/>
    </location>
</feature>
<gene>
    <name evidence="18" type="primary">larp7</name>
</gene>
<evidence type="ECO:0000256" key="8">
    <source>
        <dbReference type="ARBA" id="ARBA00023015"/>
    </source>
</evidence>
<evidence type="ECO:0000256" key="13">
    <source>
        <dbReference type="PROSITE-ProRule" id="PRU00332"/>
    </source>
</evidence>
<dbReference type="Proteomes" id="UP000314986">
    <property type="component" value="Unassembled WGS sequence"/>
</dbReference>
<dbReference type="SMART" id="SM00715">
    <property type="entry name" value="LA"/>
    <property type="match status" value="1"/>
</dbReference>
<dbReference type="OMA" id="WCSLRNK"/>
<dbReference type="KEGG" id="cmk:103180899"/>
<dbReference type="SUPFAM" id="SSF46785">
    <property type="entry name" value="Winged helix' DNA-binding domain"/>
    <property type="match status" value="1"/>
</dbReference>
<dbReference type="OrthoDB" id="439993at2759"/>
<accession>A0A4W3HJI8</accession>
<evidence type="ECO:0000256" key="14">
    <source>
        <dbReference type="SAM" id="MobiDB-lite"/>
    </source>
</evidence>
<dbReference type="InterPro" id="IPR034887">
    <property type="entry name" value="LARP7_RRM1"/>
</dbReference>
<dbReference type="CTD" id="51574"/>
<dbReference type="Ensembl" id="ENSCMIT00000015799.1">
    <property type="protein sequence ID" value="ENSCMIP00000015480.1"/>
    <property type="gene ID" value="ENSCMIG00000007555.1"/>
</dbReference>
<evidence type="ECO:0000256" key="12">
    <source>
        <dbReference type="ARBA" id="ARBA00029640"/>
    </source>
</evidence>
<evidence type="ECO:0000313" key="18">
    <source>
        <dbReference type="Ensembl" id="ENSCMIP00000015480.1"/>
    </source>
</evidence>
<dbReference type="PANTHER" id="PTHR22792:SF62">
    <property type="entry name" value="LA-RELATED PROTEIN 7"/>
    <property type="match status" value="1"/>
</dbReference>
<dbReference type="CDD" id="cd12290">
    <property type="entry name" value="RRM1_LARP7"/>
    <property type="match status" value="1"/>
</dbReference>
<evidence type="ECO:0000256" key="6">
    <source>
        <dbReference type="ARBA" id="ARBA00022871"/>
    </source>
</evidence>
<comment type="subcellular location">
    <subcellularLocation>
        <location evidence="1">Nucleus</location>
        <location evidence="1">Nucleoplasm</location>
    </subcellularLocation>
</comment>
<keyword evidence="5" id="KW-0221">Differentiation</keyword>
<dbReference type="InParanoid" id="A0A4W3HJI8"/>
<dbReference type="SMART" id="SM00360">
    <property type="entry name" value="RRM"/>
    <property type="match status" value="1"/>
</dbReference>
<dbReference type="STRING" id="7868.ENSCMIP00000015480"/>
<reference evidence="19" key="1">
    <citation type="journal article" date="2006" name="Science">
        <title>Ancient noncoding elements conserved in the human genome.</title>
        <authorList>
            <person name="Venkatesh B."/>
            <person name="Kirkness E.F."/>
            <person name="Loh Y.H."/>
            <person name="Halpern A.L."/>
            <person name="Lee A.P."/>
            <person name="Johnson J."/>
            <person name="Dandona N."/>
            <person name="Viswanathan L.D."/>
            <person name="Tay A."/>
            <person name="Venter J.C."/>
            <person name="Strausberg R.L."/>
            <person name="Brenner S."/>
        </authorList>
    </citation>
    <scope>NUCLEOTIDE SEQUENCE [LARGE SCALE GENOMIC DNA]</scope>
</reference>
<organism evidence="18 19">
    <name type="scientific">Callorhinchus milii</name>
    <name type="common">Ghost shark</name>
    <dbReference type="NCBI Taxonomy" id="7868"/>
    <lineage>
        <taxon>Eukaryota</taxon>
        <taxon>Metazoa</taxon>
        <taxon>Chordata</taxon>
        <taxon>Craniata</taxon>
        <taxon>Vertebrata</taxon>
        <taxon>Chondrichthyes</taxon>
        <taxon>Holocephali</taxon>
        <taxon>Chimaeriformes</taxon>
        <taxon>Callorhinchidae</taxon>
        <taxon>Callorhinchus</taxon>
    </lineage>
</organism>
<reference evidence="18" key="5">
    <citation type="submission" date="2025-09" db="UniProtKB">
        <authorList>
            <consortium name="Ensembl"/>
        </authorList>
    </citation>
    <scope>IDENTIFICATION</scope>
</reference>
<keyword evidence="8" id="KW-0805">Transcription regulation</keyword>
<evidence type="ECO:0000256" key="9">
    <source>
        <dbReference type="ARBA" id="ARBA00023163"/>
    </source>
</evidence>
<dbReference type="Pfam" id="PF08777">
    <property type="entry name" value="RRM_3"/>
    <property type="match status" value="1"/>
</dbReference>
<reference evidence="19" key="3">
    <citation type="journal article" date="2014" name="Nature">
        <title>Elephant shark genome provides unique insights into gnathostome evolution.</title>
        <authorList>
            <consortium name="International Elephant Shark Genome Sequencing Consortium"/>
            <person name="Venkatesh B."/>
            <person name="Lee A.P."/>
            <person name="Ravi V."/>
            <person name="Maurya A.K."/>
            <person name="Lian M.M."/>
            <person name="Swann J.B."/>
            <person name="Ohta Y."/>
            <person name="Flajnik M.F."/>
            <person name="Sutoh Y."/>
            <person name="Kasahara M."/>
            <person name="Hoon S."/>
            <person name="Gangu V."/>
            <person name="Roy S.W."/>
            <person name="Irimia M."/>
            <person name="Korzh V."/>
            <person name="Kondrychyn I."/>
            <person name="Lim Z.W."/>
            <person name="Tay B.H."/>
            <person name="Tohari S."/>
            <person name="Kong K.W."/>
            <person name="Ho S."/>
            <person name="Lorente-Galdos B."/>
            <person name="Quilez J."/>
            <person name="Marques-Bonet T."/>
            <person name="Raney B.J."/>
            <person name="Ingham P.W."/>
            <person name="Tay A."/>
            <person name="Hillier L.W."/>
            <person name="Minx P."/>
            <person name="Boehm T."/>
            <person name="Wilson R.K."/>
            <person name="Brenner S."/>
            <person name="Warren W.C."/>
        </authorList>
    </citation>
    <scope>NUCLEOTIDE SEQUENCE [LARGE SCALE GENOMIC DNA]</scope>
</reference>
<dbReference type="AlphaFoldDB" id="A0A4W3HJI8"/>
<dbReference type="Pfam" id="PF00076">
    <property type="entry name" value="RRM_1"/>
    <property type="match status" value="1"/>
</dbReference>
<dbReference type="PROSITE" id="PS50102">
    <property type="entry name" value="RRM"/>
    <property type="match status" value="1"/>
</dbReference>
<keyword evidence="6" id="KW-0744">Spermatogenesis</keyword>
<dbReference type="PROSITE" id="PS50961">
    <property type="entry name" value="HTH_LA"/>
    <property type="match status" value="1"/>
</dbReference>
<feature type="region of interest" description="Disordered" evidence="14">
    <location>
        <begin position="187"/>
        <end position="378"/>
    </location>
</feature>
<keyword evidence="4" id="KW-0507">mRNA processing</keyword>
<comment type="similarity">
    <text evidence="2">Belongs to the LARP7 family.</text>
</comment>
<feature type="domain" description="XRRM" evidence="17">
    <location>
        <begin position="463"/>
        <end position="576"/>
    </location>
</feature>
<sequence>MGETDKASNDAAQTESSIQKKEREKKKRSRVNKVLSEIKKQVEFWFGDVNLHKDRFLQEQLQKSRDGYIDLSVLTSFNKMKKLTTDVKLMARALKNSEVIELNVEGTKIRRRQALGDRPQDVEERTVYVELLPKNVSHGWIDRVFSKCGNVVYVSIPRYKTSGDPKGFAFVEFETITQAQKAIEVLNNPPEDAPRKPGIFPKTVKNKPVTVISSSDCSANDEKKKKKEKKSRSKTENPSRSAAEAMEHSHRETSTEVLEKEKGKGSRATSDCSETDGHRNISSKGESRKRDKSASTESCEESRARKRKRSPEKQDGVSAKVRKTSDKGSSRREKEKKAAREKETKDASTEDERGSGDKKDESMSKSKRKRKKKHKDRHKLEEEVIPLRVFSKKEWIDLKQEYLKLQKASMSNLKKTMLQIKQQNEGETMEVTDKVKQELENGKGKVNDEGAQPSVKVNTLGPQFVSGVIVKITSTEPLLGRKQIKDALMEISEVLYVDLLEGDTEGHVRFKCPEDAQTLLAAHRQIQDKYHWKLELLTGDGEQRYWQKILVDRQAKLNRPRDKKRGMEKLIVKAEKIIAARTQKTGKHIRFSQED</sequence>
<dbReference type="Gene3D" id="3.30.70.330">
    <property type="match status" value="2"/>
</dbReference>
<evidence type="ECO:0000256" key="11">
    <source>
        <dbReference type="ARBA" id="ARBA00023242"/>
    </source>
</evidence>
<dbReference type="FunFam" id="1.10.10.10:FF:000158">
    <property type="entry name" value="La ribonucleoprotein domain family member 7"/>
    <property type="match status" value="1"/>
</dbReference>
<evidence type="ECO:0000259" key="17">
    <source>
        <dbReference type="PROSITE" id="PS51939"/>
    </source>
</evidence>
<dbReference type="GO" id="GO:0005654">
    <property type="term" value="C:nucleoplasm"/>
    <property type="evidence" value="ECO:0007669"/>
    <property type="project" value="UniProtKB-SubCell"/>
</dbReference>
<protein>
    <recommendedName>
        <fullName evidence="3">La-related protein 7</fullName>
    </recommendedName>
    <alternativeName>
        <fullName evidence="12">La ribonucleoprotein domain family member 7</fullName>
    </alternativeName>
</protein>
<evidence type="ECO:0000256" key="7">
    <source>
        <dbReference type="ARBA" id="ARBA00022884"/>
    </source>
</evidence>
<evidence type="ECO:0000256" key="10">
    <source>
        <dbReference type="ARBA" id="ARBA00023187"/>
    </source>
</evidence>
<dbReference type="Gene3D" id="1.10.10.10">
    <property type="entry name" value="Winged helix-like DNA-binding domain superfamily/Winged helix DNA-binding domain"/>
    <property type="match status" value="1"/>
</dbReference>
<dbReference type="InterPro" id="IPR036390">
    <property type="entry name" value="WH_DNA-bd_sf"/>
</dbReference>
<dbReference type="GO" id="GO:0008380">
    <property type="term" value="P:RNA splicing"/>
    <property type="evidence" value="ECO:0007669"/>
    <property type="project" value="UniProtKB-KW"/>
</dbReference>
<reference evidence="19" key="2">
    <citation type="journal article" date="2007" name="PLoS Biol.">
        <title>Survey sequencing and comparative analysis of the elephant shark (Callorhinchus milii) genome.</title>
        <authorList>
            <person name="Venkatesh B."/>
            <person name="Kirkness E.F."/>
            <person name="Loh Y.H."/>
            <person name="Halpern A.L."/>
            <person name="Lee A.P."/>
            <person name="Johnson J."/>
            <person name="Dandona N."/>
            <person name="Viswanathan L.D."/>
            <person name="Tay A."/>
            <person name="Venter J.C."/>
            <person name="Strausberg R.L."/>
            <person name="Brenner S."/>
        </authorList>
    </citation>
    <scope>NUCLEOTIDE SEQUENCE [LARGE SCALE GENOMIC DNA]</scope>
</reference>
<dbReference type="GO" id="GO:0030154">
    <property type="term" value="P:cell differentiation"/>
    <property type="evidence" value="ECO:0007669"/>
    <property type="project" value="UniProtKB-KW"/>
</dbReference>
<dbReference type="GO" id="GO:0007283">
    <property type="term" value="P:spermatogenesis"/>
    <property type="evidence" value="ECO:0007669"/>
    <property type="project" value="UniProtKB-KW"/>
</dbReference>
<keyword evidence="9" id="KW-0804">Transcription</keyword>